<evidence type="ECO:0000256" key="1">
    <source>
        <dbReference type="ARBA" id="ARBA00001798"/>
    </source>
</evidence>
<accession>A0ABR3EUK7</accession>
<sequence length="983" mass="110263">MSTSQPQEVCSFFVQGRCRFGRNCRKSHTLNEGGNHAQNTTDTHITRTTKKLQTGQGVCFNWAKGRCTWGDRCKFRHDATTPRDGENSRPEGAVEKGKSTRSHPERAQHDAAPKTIQHLASGGTIVKFSAGLAIDRILTGPDASHIHIINLPLETKAAEVLNLLREHARIEEEICYLVDLKPSKGKREKEAHLIIEHGLGQDLEDVTLQVRGHTVTVEMSDSGSGTVEGMNTTNGAVLSISWRIPIARFVVTYLSPEDAAANRSVLSGRVVNGRKIRVQENRVRGRGMGGGPEVDPCSLFVTGLSVDTSVDELQDLLHSAPLSVRKLLGSLGYFDESRVEESVKEEVRGVVGGAEFRPSQMDASEQNRSLRVQFRSWEDAKKVYDALLDKSIPYIGYSAFRLWLPHPYQITIPVQQYRTQKKQWDGLVEGTSTKGTGTSKKDSVLHVREFPDNVVLRVGGDDTKAVGMLKVRVESLVAGETLQGLWHVWFGSAEGRRFLDSVHTATGAYVRHDWRAKGLRVFGDPAAVARAREMMRGEVDRLAGLEYTETLKPRSIRFFIREGVAELKKELGEESVTLNISPYPSRITIRGGADARHLLRTLVDKSLANDLNTAETSATQESEILCPICLMEVSIPVKLGCGHEYCTACLLHFLTADIKTFPVVCIGNEAACNEPIPLSIFQKYLDPPQFSALMETAFTTYIERNQQAYRYCKTPDCKQVYRCDSSSSSSSGKTRQCPSCLAAICIQCHEEGHDGMTCEERQMHAEDRLSDAWAREVGAKKCPSCQVWIEKSAGCNHMTCKLCNTHFCWVCMGVFEPGMIYRHMGEVHGGFFDREEPVVREEDMPGQIREMEMIQNRNRGGGGGLGVDRDAVLVRDPAAYRAEIRALQMYENRNRGGPAPRLDPDLVMFREELAAHNREVRRNVTVGIRQPTAAEAERARRLRREEEERQQRQAQRWRALEREEQNLRRIREQQREGSWCVVM</sequence>
<keyword evidence="5" id="KW-0677">Repeat</keyword>
<dbReference type="InterPro" id="IPR031127">
    <property type="entry name" value="E3_UB_ligase_RBR"/>
</dbReference>
<dbReference type="InterPro" id="IPR041367">
    <property type="entry name" value="Znf-CCCH_4"/>
</dbReference>
<dbReference type="SMART" id="SM00184">
    <property type="entry name" value="RING"/>
    <property type="match status" value="1"/>
</dbReference>
<dbReference type="InterPro" id="IPR044066">
    <property type="entry name" value="TRIAD_supradom"/>
</dbReference>
<gene>
    <name evidence="14" type="ORF">V5O48_015410</name>
</gene>
<dbReference type="SUPFAM" id="SSF57850">
    <property type="entry name" value="RING/U-box"/>
    <property type="match status" value="2"/>
</dbReference>
<evidence type="ECO:0000259" key="12">
    <source>
        <dbReference type="PROSITE" id="PS50103"/>
    </source>
</evidence>
<dbReference type="SUPFAM" id="SSF90229">
    <property type="entry name" value="CCCH zinc finger"/>
    <property type="match status" value="1"/>
</dbReference>
<protein>
    <recommendedName>
        <fullName evidence="2">RBR-type E3 ubiquitin transferase</fullName>
        <ecNumber evidence="2">2.3.2.31</ecNumber>
    </recommendedName>
</protein>
<keyword evidence="4 9" id="KW-0479">Metal-binding</keyword>
<dbReference type="Gene3D" id="3.30.40.10">
    <property type="entry name" value="Zinc/RING finger domain, C3HC4 (zinc finger)"/>
    <property type="match status" value="1"/>
</dbReference>
<feature type="domain" description="RING-type" evidence="11">
    <location>
        <begin position="626"/>
        <end position="665"/>
    </location>
</feature>
<dbReference type="CDD" id="cd20335">
    <property type="entry name" value="BRcat_RBR"/>
    <property type="match status" value="1"/>
</dbReference>
<keyword evidence="8 9" id="KW-0862">Zinc</keyword>
<dbReference type="Proteomes" id="UP001465976">
    <property type="component" value="Unassembled WGS sequence"/>
</dbReference>
<dbReference type="EC" id="2.3.2.31" evidence="2"/>
<dbReference type="PROSITE" id="PS51873">
    <property type="entry name" value="TRIAD"/>
    <property type="match status" value="1"/>
</dbReference>
<evidence type="ECO:0000313" key="15">
    <source>
        <dbReference type="Proteomes" id="UP001465976"/>
    </source>
</evidence>
<evidence type="ECO:0000256" key="10">
    <source>
        <dbReference type="SAM" id="MobiDB-lite"/>
    </source>
</evidence>
<dbReference type="EMBL" id="JBAHYK010001842">
    <property type="protein sequence ID" value="KAL0566600.1"/>
    <property type="molecule type" value="Genomic_DNA"/>
</dbReference>
<feature type="zinc finger region" description="C3H1-type" evidence="9">
    <location>
        <begin position="53"/>
        <end position="80"/>
    </location>
</feature>
<keyword evidence="7" id="KW-0833">Ubl conjugation pathway</keyword>
<dbReference type="InterPro" id="IPR013083">
    <property type="entry name" value="Znf_RING/FYVE/PHD"/>
</dbReference>
<feature type="region of interest" description="Disordered" evidence="10">
    <location>
        <begin position="78"/>
        <end position="112"/>
    </location>
</feature>
<evidence type="ECO:0000256" key="5">
    <source>
        <dbReference type="ARBA" id="ARBA00022737"/>
    </source>
</evidence>
<feature type="zinc finger region" description="C3H1-type" evidence="9">
    <location>
        <begin position="4"/>
        <end position="31"/>
    </location>
</feature>
<feature type="domain" description="C3H1-type" evidence="12">
    <location>
        <begin position="53"/>
        <end position="80"/>
    </location>
</feature>
<dbReference type="InterPro" id="IPR036855">
    <property type="entry name" value="Znf_CCCH_sf"/>
</dbReference>
<evidence type="ECO:0000256" key="6">
    <source>
        <dbReference type="ARBA" id="ARBA00022771"/>
    </source>
</evidence>
<evidence type="ECO:0000313" key="14">
    <source>
        <dbReference type="EMBL" id="KAL0566600.1"/>
    </source>
</evidence>
<comment type="caution">
    <text evidence="14">The sequence shown here is derived from an EMBL/GenBank/DDBJ whole genome shotgun (WGS) entry which is preliminary data.</text>
</comment>
<organism evidence="14 15">
    <name type="scientific">Marasmius crinis-equi</name>
    <dbReference type="NCBI Taxonomy" id="585013"/>
    <lineage>
        <taxon>Eukaryota</taxon>
        <taxon>Fungi</taxon>
        <taxon>Dikarya</taxon>
        <taxon>Basidiomycota</taxon>
        <taxon>Agaricomycotina</taxon>
        <taxon>Agaricomycetes</taxon>
        <taxon>Agaricomycetidae</taxon>
        <taxon>Agaricales</taxon>
        <taxon>Marasmiineae</taxon>
        <taxon>Marasmiaceae</taxon>
        <taxon>Marasmius</taxon>
    </lineage>
</organism>
<evidence type="ECO:0000256" key="8">
    <source>
        <dbReference type="ARBA" id="ARBA00022833"/>
    </source>
</evidence>
<keyword evidence="6 9" id="KW-0863">Zinc-finger</keyword>
<dbReference type="Gene3D" id="1.20.120.1750">
    <property type="match status" value="1"/>
</dbReference>
<dbReference type="Pfam" id="PF01485">
    <property type="entry name" value="IBR"/>
    <property type="match status" value="1"/>
</dbReference>
<reference evidence="14 15" key="1">
    <citation type="submission" date="2024-02" db="EMBL/GenBank/DDBJ databases">
        <title>A draft genome for the cacao thread blight pathogen Marasmius crinis-equi.</title>
        <authorList>
            <person name="Cohen S.P."/>
            <person name="Baruah I.K."/>
            <person name="Amoako-Attah I."/>
            <person name="Bukari Y."/>
            <person name="Meinhardt L.W."/>
            <person name="Bailey B.A."/>
        </authorList>
    </citation>
    <scope>NUCLEOTIDE SEQUENCE [LARGE SCALE GENOMIC DNA]</scope>
    <source>
        <strain evidence="14 15">GH-76</strain>
    </source>
</reference>
<evidence type="ECO:0000259" key="11">
    <source>
        <dbReference type="PROSITE" id="PS50089"/>
    </source>
</evidence>
<evidence type="ECO:0000256" key="7">
    <source>
        <dbReference type="ARBA" id="ARBA00022786"/>
    </source>
</evidence>
<dbReference type="SMART" id="SM00356">
    <property type="entry name" value="ZnF_C3H1"/>
    <property type="match status" value="2"/>
</dbReference>
<feature type="domain" description="C3H1-type" evidence="12">
    <location>
        <begin position="4"/>
        <end position="31"/>
    </location>
</feature>
<dbReference type="PANTHER" id="PTHR11685">
    <property type="entry name" value="RBR FAMILY RING FINGER AND IBR DOMAIN-CONTAINING"/>
    <property type="match status" value="1"/>
</dbReference>
<dbReference type="Pfam" id="PF18044">
    <property type="entry name" value="zf-CCCH_4"/>
    <property type="match status" value="1"/>
</dbReference>
<dbReference type="PROSITE" id="PS50089">
    <property type="entry name" value="ZF_RING_2"/>
    <property type="match status" value="1"/>
</dbReference>
<evidence type="ECO:0000256" key="9">
    <source>
        <dbReference type="PROSITE-ProRule" id="PRU00723"/>
    </source>
</evidence>
<keyword evidence="3" id="KW-0808">Transferase</keyword>
<evidence type="ECO:0000256" key="3">
    <source>
        <dbReference type="ARBA" id="ARBA00022679"/>
    </source>
</evidence>
<evidence type="ECO:0000259" key="13">
    <source>
        <dbReference type="PROSITE" id="PS51873"/>
    </source>
</evidence>
<dbReference type="Gene3D" id="4.10.1000.10">
    <property type="entry name" value="Zinc finger, CCCH-type"/>
    <property type="match status" value="2"/>
</dbReference>
<dbReference type="InterPro" id="IPR002867">
    <property type="entry name" value="IBR_dom"/>
</dbReference>
<dbReference type="PROSITE" id="PS00518">
    <property type="entry name" value="ZF_RING_1"/>
    <property type="match status" value="1"/>
</dbReference>
<dbReference type="InterPro" id="IPR000571">
    <property type="entry name" value="Znf_CCCH"/>
</dbReference>
<dbReference type="Pfam" id="PF13445">
    <property type="entry name" value="zf-RING_UBOX"/>
    <property type="match status" value="1"/>
</dbReference>
<dbReference type="InterPro" id="IPR017907">
    <property type="entry name" value="Znf_RING_CS"/>
</dbReference>
<evidence type="ECO:0000256" key="2">
    <source>
        <dbReference type="ARBA" id="ARBA00012251"/>
    </source>
</evidence>
<comment type="catalytic activity">
    <reaction evidence="1">
        <text>[E2 ubiquitin-conjugating enzyme]-S-ubiquitinyl-L-cysteine + [acceptor protein]-L-lysine = [E2 ubiquitin-conjugating enzyme]-L-cysteine + [acceptor protein]-N(6)-ubiquitinyl-L-lysine.</text>
        <dbReference type="EC" id="2.3.2.31"/>
    </reaction>
</comment>
<dbReference type="InterPro" id="IPR027370">
    <property type="entry name" value="Znf-RING_euk"/>
</dbReference>
<dbReference type="SMART" id="SM00647">
    <property type="entry name" value="IBR"/>
    <property type="match status" value="2"/>
</dbReference>
<dbReference type="Pfam" id="PF22191">
    <property type="entry name" value="IBR_1"/>
    <property type="match status" value="1"/>
</dbReference>
<proteinExistence type="predicted"/>
<keyword evidence="15" id="KW-1185">Reference proteome</keyword>
<dbReference type="PROSITE" id="PS50103">
    <property type="entry name" value="ZF_C3H1"/>
    <property type="match status" value="2"/>
</dbReference>
<evidence type="ECO:0000256" key="4">
    <source>
        <dbReference type="ARBA" id="ARBA00022723"/>
    </source>
</evidence>
<feature type="domain" description="RING-type" evidence="13">
    <location>
        <begin position="622"/>
        <end position="834"/>
    </location>
</feature>
<name>A0ABR3EUK7_9AGAR</name>
<dbReference type="InterPro" id="IPR001841">
    <property type="entry name" value="Znf_RING"/>
</dbReference>
<dbReference type="InterPro" id="IPR035979">
    <property type="entry name" value="RBD_domain_sf"/>
</dbReference>
<dbReference type="SUPFAM" id="SSF54928">
    <property type="entry name" value="RNA-binding domain, RBD"/>
    <property type="match status" value="1"/>
</dbReference>